<dbReference type="SUPFAM" id="SSF54862">
    <property type="entry name" value="4Fe-4S ferredoxins"/>
    <property type="match status" value="1"/>
</dbReference>
<organism evidence="3 4">
    <name type="scientific">Thiohalocapsa halophila</name>
    <dbReference type="NCBI Taxonomy" id="69359"/>
    <lineage>
        <taxon>Bacteria</taxon>
        <taxon>Pseudomonadati</taxon>
        <taxon>Pseudomonadota</taxon>
        <taxon>Gammaproteobacteria</taxon>
        <taxon>Chromatiales</taxon>
        <taxon>Chromatiaceae</taxon>
        <taxon>Thiohalocapsa</taxon>
    </lineage>
</organism>
<feature type="domain" description="4Fe-4S ferredoxin-type" evidence="2">
    <location>
        <begin position="283"/>
        <end position="312"/>
    </location>
</feature>
<gene>
    <name evidence="3" type="ORF">CKO31_09785</name>
</gene>
<reference evidence="3 4" key="1">
    <citation type="journal article" date="2020" name="Microorganisms">
        <title>Osmotic Adaptation and Compatible Solute Biosynthesis of Phototrophic Bacteria as Revealed from Genome Analyses.</title>
        <authorList>
            <person name="Imhoff J.F."/>
            <person name="Rahn T."/>
            <person name="Kunzel S."/>
            <person name="Keller A."/>
            <person name="Neulinger S.C."/>
        </authorList>
    </citation>
    <scope>NUCLEOTIDE SEQUENCE [LARGE SCALE GENOMIC DNA]</scope>
    <source>
        <strain evidence="3 4">DSM 6210</strain>
    </source>
</reference>
<proteinExistence type="predicted"/>
<dbReference type="Proteomes" id="UP000748752">
    <property type="component" value="Unassembled WGS sequence"/>
</dbReference>
<dbReference type="RefSeq" id="WP_200236564.1">
    <property type="nucleotide sequence ID" value="NZ_NRRV01000020.1"/>
</dbReference>
<dbReference type="PROSITE" id="PS51379">
    <property type="entry name" value="4FE4S_FER_2"/>
    <property type="match status" value="2"/>
</dbReference>
<dbReference type="EMBL" id="NRRV01000020">
    <property type="protein sequence ID" value="MBK1631025.1"/>
    <property type="molecule type" value="Genomic_DNA"/>
</dbReference>
<feature type="region of interest" description="Disordered" evidence="1">
    <location>
        <begin position="317"/>
        <end position="336"/>
    </location>
</feature>
<comment type="caution">
    <text evidence="3">The sequence shown here is derived from an EMBL/GenBank/DDBJ whole genome shotgun (WGS) entry which is preliminary data.</text>
</comment>
<evidence type="ECO:0000259" key="2">
    <source>
        <dbReference type="PROSITE" id="PS51379"/>
    </source>
</evidence>
<keyword evidence="4" id="KW-1185">Reference proteome</keyword>
<protein>
    <submittedName>
        <fullName evidence="3">4Fe-4S ferredoxin</fullName>
    </submittedName>
</protein>
<sequence>MGHLLSAKSDLVPLIDRLNQHPVGLVDNAKLREILSLLFDAREAYVAACFPLMEATLAELAEATGIAAPELDGILESMANKGLVMDLPYAGEIYYMLMPGLIGFFEFTFMRRRTDLPVQRVAELMTEYLHERDGQAKEFFGSRTPIARAVVDEEQIPVSSRITPFEDAREIIRRASFRAVTMCYCRHKKEHLGQSCKKGAPVDGICMVLGEGARFLVRRGLAEEKSIDEMLDTLNHARALGLTHVTDNVREQPSFLCNCCRCCCELMAGVQNGYPDGLGKTPFIAQVDPERCDYCGECLRACNAKCIGLGSSARGGERLPTPAPAAGAPQRSRREPGERWAAVDADVCLGCGVCIPTCDQGAIRLRPRDGYRKPPGQPVSLYARMLWEKGRLWPYVGAAIKRHLRLPLLWRS</sequence>
<evidence type="ECO:0000313" key="3">
    <source>
        <dbReference type="EMBL" id="MBK1631025.1"/>
    </source>
</evidence>
<evidence type="ECO:0000256" key="1">
    <source>
        <dbReference type="SAM" id="MobiDB-lite"/>
    </source>
</evidence>
<dbReference type="InterPro" id="IPR017896">
    <property type="entry name" value="4Fe4S_Fe-S-bd"/>
</dbReference>
<name>A0ABS1CGH9_9GAMM</name>
<dbReference type="Gene3D" id="3.30.70.3270">
    <property type="match status" value="1"/>
</dbReference>
<accession>A0ABS1CGH9</accession>
<feature type="domain" description="4Fe-4S ferredoxin-type" evidence="2">
    <location>
        <begin position="339"/>
        <end position="368"/>
    </location>
</feature>
<evidence type="ECO:0000313" key="4">
    <source>
        <dbReference type="Proteomes" id="UP000748752"/>
    </source>
</evidence>